<dbReference type="InterPro" id="IPR004437">
    <property type="entry name" value="ParB/RepB/Spo0J"/>
</dbReference>
<dbReference type="InterPro" id="IPR041468">
    <property type="entry name" value="HTH_ParB/Spo0J"/>
</dbReference>
<dbReference type="SMART" id="SM00470">
    <property type="entry name" value="ParB"/>
    <property type="match status" value="1"/>
</dbReference>
<evidence type="ECO:0000313" key="6">
    <source>
        <dbReference type="Proteomes" id="UP000745577"/>
    </source>
</evidence>
<evidence type="ECO:0000256" key="2">
    <source>
        <dbReference type="ARBA" id="ARBA00022829"/>
    </source>
</evidence>
<gene>
    <name evidence="5" type="ORF">KC675_02855</name>
</gene>
<dbReference type="Gene3D" id="1.10.10.2830">
    <property type="match status" value="1"/>
</dbReference>
<dbReference type="AlphaFoldDB" id="A0A955I9C8"/>
<dbReference type="GO" id="GO:0003677">
    <property type="term" value="F:DNA binding"/>
    <property type="evidence" value="ECO:0007669"/>
    <property type="project" value="UniProtKB-KW"/>
</dbReference>
<dbReference type="Pfam" id="PF02195">
    <property type="entry name" value="ParB_N"/>
    <property type="match status" value="1"/>
</dbReference>
<reference evidence="5" key="1">
    <citation type="submission" date="2020-04" db="EMBL/GenBank/DDBJ databases">
        <authorList>
            <person name="Zhang T."/>
        </authorList>
    </citation>
    <scope>NUCLEOTIDE SEQUENCE</scope>
    <source>
        <strain evidence="5">HKST-UBA15</strain>
    </source>
</reference>
<dbReference type="FunFam" id="3.90.1530.30:FF:000001">
    <property type="entry name" value="Chromosome partitioning protein ParB"/>
    <property type="match status" value="1"/>
</dbReference>
<dbReference type="GO" id="GO:0045881">
    <property type="term" value="P:positive regulation of sporulation resulting in formation of a cellular spore"/>
    <property type="evidence" value="ECO:0007669"/>
    <property type="project" value="TreeGrafter"/>
</dbReference>
<dbReference type="Pfam" id="PF17762">
    <property type="entry name" value="HTH_ParB"/>
    <property type="match status" value="1"/>
</dbReference>
<comment type="caution">
    <text evidence="5">The sequence shown here is derived from an EMBL/GenBank/DDBJ whole genome shotgun (WGS) entry which is preliminary data.</text>
</comment>
<keyword evidence="2" id="KW-0159">Chromosome partition</keyword>
<dbReference type="GO" id="GO:0007059">
    <property type="term" value="P:chromosome segregation"/>
    <property type="evidence" value="ECO:0007669"/>
    <property type="project" value="UniProtKB-KW"/>
</dbReference>
<proteinExistence type="inferred from homology"/>
<comment type="similarity">
    <text evidence="1">Belongs to the ParB family.</text>
</comment>
<accession>A0A955I9C8</accession>
<dbReference type="Gene3D" id="3.90.1530.30">
    <property type="match status" value="1"/>
</dbReference>
<dbReference type="InterPro" id="IPR003115">
    <property type="entry name" value="ParB_N"/>
</dbReference>
<sequence length="280" mass="31677">MGLGKGLASLISESTLEELNQAYIPHLDINLVEPNPFQPRLTRHDPKLAQLADSIRENGIIEPLLVTKTPEGQFQLIAGERRLKAAKLAGKKSVPVIVKEASPQQMLELAVIENIHRKDLNPLEEAMAFMQLRERFKMTDELISSKVGFSRSAVTNKMRLLSLPMELKEFLLDDLISEGHARALLGLKSRATMQIAANKVIEQNLSVRATEEMVRRLNKGTPKNKEGRYRIEDEFTFKVESDLRSRYGEKVKLFRSSRGGKIVIPFENDDQLKNIYSSIV</sequence>
<dbReference type="EMBL" id="JAGQLL010000028">
    <property type="protein sequence ID" value="MCA9380097.1"/>
    <property type="molecule type" value="Genomic_DNA"/>
</dbReference>
<evidence type="ECO:0000256" key="3">
    <source>
        <dbReference type="ARBA" id="ARBA00023125"/>
    </source>
</evidence>
<dbReference type="CDD" id="cd16393">
    <property type="entry name" value="SPO0J_N"/>
    <property type="match status" value="1"/>
</dbReference>
<dbReference type="PANTHER" id="PTHR33375:SF1">
    <property type="entry name" value="CHROMOSOME-PARTITIONING PROTEIN PARB-RELATED"/>
    <property type="match status" value="1"/>
</dbReference>
<name>A0A955I9C8_9BACT</name>
<evidence type="ECO:0000313" key="5">
    <source>
        <dbReference type="EMBL" id="MCA9380097.1"/>
    </source>
</evidence>
<dbReference type="Proteomes" id="UP000745577">
    <property type="component" value="Unassembled WGS sequence"/>
</dbReference>
<feature type="domain" description="ParB-like N-terminal" evidence="4">
    <location>
        <begin position="25"/>
        <end position="115"/>
    </location>
</feature>
<dbReference type="GO" id="GO:0005694">
    <property type="term" value="C:chromosome"/>
    <property type="evidence" value="ECO:0007669"/>
    <property type="project" value="TreeGrafter"/>
</dbReference>
<dbReference type="FunFam" id="1.10.10.2830:FF:000001">
    <property type="entry name" value="Chromosome partitioning protein ParB"/>
    <property type="match status" value="1"/>
</dbReference>
<organism evidence="5 6">
    <name type="scientific">Candidatus Dojkabacteria bacterium</name>
    <dbReference type="NCBI Taxonomy" id="2099670"/>
    <lineage>
        <taxon>Bacteria</taxon>
        <taxon>Candidatus Dojkabacteria</taxon>
    </lineage>
</organism>
<keyword evidence="3" id="KW-0238">DNA-binding</keyword>
<dbReference type="InterPro" id="IPR050336">
    <property type="entry name" value="Chromosome_partition/occlusion"/>
</dbReference>
<dbReference type="PANTHER" id="PTHR33375">
    <property type="entry name" value="CHROMOSOME-PARTITIONING PROTEIN PARB-RELATED"/>
    <property type="match status" value="1"/>
</dbReference>
<dbReference type="SUPFAM" id="SSF110849">
    <property type="entry name" value="ParB/Sulfiredoxin"/>
    <property type="match status" value="1"/>
</dbReference>
<protein>
    <submittedName>
        <fullName evidence="5">ParB/RepB/Spo0J family partition protein</fullName>
    </submittedName>
</protein>
<evidence type="ECO:0000256" key="1">
    <source>
        <dbReference type="ARBA" id="ARBA00006295"/>
    </source>
</evidence>
<dbReference type="SUPFAM" id="SSF109709">
    <property type="entry name" value="KorB DNA-binding domain-like"/>
    <property type="match status" value="1"/>
</dbReference>
<reference evidence="5" key="2">
    <citation type="journal article" date="2021" name="Microbiome">
        <title>Successional dynamics and alternative stable states in a saline activated sludge microbial community over 9 years.</title>
        <authorList>
            <person name="Wang Y."/>
            <person name="Ye J."/>
            <person name="Ju F."/>
            <person name="Liu L."/>
            <person name="Boyd J.A."/>
            <person name="Deng Y."/>
            <person name="Parks D.H."/>
            <person name="Jiang X."/>
            <person name="Yin X."/>
            <person name="Woodcroft B.J."/>
            <person name="Tyson G.W."/>
            <person name="Hugenholtz P."/>
            <person name="Polz M.F."/>
            <person name="Zhang T."/>
        </authorList>
    </citation>
    <scope>NUCLEOTIDE SEQUENCE</scope>
    <source>
        <strain evidence="5">HKST-UBA15</strain>
    </source>
</reference>
<evidence type="ECO:0000259" key="4">
    <source>
        <dbReference type="SMART" id="SM00470"/>
    </source>
</evidence>
<dbReference type="NCBIfam" id="TIGR00180">
    <property type="entry name" value="parB_part"/>
    <property type="match status" value="1"/>
</dbReference>
<dbReference type="InterPro" id="IPR036086">
    <property type="entry name" value="ParB/Sulfiredoxin_sf"/>
</dbReference>